<keyword evidence="3" id="KW-1185">Reference proteome</keyword>
<gene>
    <name evidence="2" type="ORF">GDO78_011909</name>
</gene>
<dbReference type="GO" id="GO:0060271">
    <property type="term" value="P:cilium assembly"/>
    <property type="evidence" value="ECO:0007669"/>
    <property type="project" value="TreeGrafter"/>
</dbReference>
<reference evidence="2" key="1">
    <citation type="thesis" date="2020" institute="ProQuest LLC" country="789 East Eisenhower Parkway, Ann Arbor, MI, USA">
        <title>Comparative Genomics and Chromosome Evolution.</title>
        <authorList>
            <person name="Mudd A.B."/>
        </authorList>
    </citation>
    <scope>NUCLEOTIDE SEQUENCE</scope>
    <source>
        <strain evidence="2">HN-11 Male</strain>
        <tissue evidence="2">Kidney and liver</tissue>
    </source>
</reference>
<evidence type="ECO:0000313" key="3">
    <source>
        <dbReference type="Proteomes" id="UP000770717"/>
    </source>
</evidence>
<dbReference type="InterPro" id="IPR038911">
    <property type="entry name" value="SCLT1"/>
</dbReference>
<dbReference type="Proteomes" id="UP000770717">
    <property type="component" value="Unassembled WGS sequence"/>
</dbReference>
<feature type="coiled-coil region" evidence="1">
    <location>
        <begin position="284"/>
        <end position="435"/>
    </location>
</feature>
<dbReference type="PANTHER" id="PTHR35970:SF1">
    <property type="entry name" value="SODIUM CHANNEL AND CLATHRIN LINKER 1"/>
    <property type="match status" value="1"/>
</dbReference>
<dbReference type="GO" id="GO:0045162">
    <property type="term" value="P:clustering of voltage-gated sodium channels"/>
    <property type="evidence" value="ECO:0007669"/>
    <property type="project" value="InterPro"/>
</dbReference>
<accession>A0A8J6K677</accession>
<comment type="caution">
    <text evidence="2">The sequence shown here is derived from an EMBL/GenBank/DDBJ whole genome shotgun (WGS) entry which is preliminary data.</text>
</comment>
<sequence>MANVETEFLREQVQILREKLKQYEEKDFSEQEVLQTRGTFRSYETAASSLAEKRNADLLVGEFDKYSEEMSSQLHSFQAEMAEMRLKLESLVKENEMLHEQLKESLEKQLESLPTNAALANEASTGQEAIKNLQEQLLLANQERDNALQLWQTVAQEMDRLQVVYQKHMTDAHIHVAERQKQKEELANLQQLTKQLHGAHEKVEQTNQQFLHTVSEQQREIDQLQKQLRQAKLDAKVANMKSEEMVAVGKTLEDQVKRKEDEVLAARGKEDASDKRGQQLQTAVTQLETRLKAAVQDVEQLKGEKTRLEKHLGELQTKYSELELEKYEAVSRVRDSLQILEEANLQKDQALLREKQKEEEIQTMKQAIAKIIQEAAARTRKEVENAKKLHNVKISQLTSNISVLQRECAEKQSLIERALRDKRAAEEELEKVYREGRGNEKDYRKLEELQQRCLIAERTKDDLKICLSAVQKKMKQLELNSEEELSRRHETILKLNEVLESERKESRSVSEERLKLVQENEELRKDVEEWKKSAMEAQQKVTFQLSTLRHEFSVKEQGFKVQLQEMEDGYRKSIEELMKLLMAQQKTSHKWKEETTNLTRSTESRLRKLRSQLNDQKRHNQELVSQLETNHEKNIELGSLIADLQEKSTRLQKRLDQAEERAVEASKQLSRVVSQRRKTTHELDLEKI</sequence>
<proteinExistence type="predicted"/>
<dbReference type="PANTHER" id="PTHR35970">
    <property type="entry name" value="SODIUM CHANNEL AND CLATHRIN LINKER 1"/>
    <property type="match status" value="1"/>
</dbReference>
<name>A0A8J6K677_ELECQ</name>
<feature type="coiled-coil region" evidence="1">
    <location>
        <begin position="179"/>
        <end position="241"/>
    </location>
</feature>
<evidence type="ECO:0000313" key="2">
    <source>
        <dbReference type="EMBL" id="KAG9480140.1"/>
    </source>
</evidence>
<feature type="coiled-coil region" evidence="1">
    <location>
        <begin position="74"/>
        <end position="150"/>
    </location>
</feature>
<evidence type="ECO:0000256" key="1">
    <source>
        <dbReference type="SAM" id="Coils"/>
    </source>
</evidence>
<evidence type="ECO:0008006" key="4">
    <source>
        <dbReference type="Google" id="ProtNLM"/>
    </source>
</evidence>
<organism evidence="2 3">
    <name type="scientific">Eleutherodactylus coqui</name>
    <name type="common">Puerto Rican coqui</name>
    <dbReference type="NCBI Taxonomy" id="57060"/>
    <lineage>
        <taxon>Eukaryota</taxon>
        <taxon>Metazoa</taxon>
        <taxon>Chordata</taxon>
        <taxon>Craniata</taxon>
        <taxon>Vertebrata</taxon>
        <taxon>Euteleostomi</taxon>
        <taxon>Amphibia</taxon>
        <taxon>Batrachia</taxon>
        <taxon>Anura</taxon>
        <taxon>Neobatrachia</taxon>
        <taxon>Hyloidea</taxon>
        <taxon>Eleutherodactylidae</taxon>
        <taxon>Eleutherodactylinae</taxon>
        <taxon>Eleutherodactylus</taxon>
        <taxon>Eleutherodactylus</taxon>
    </lineage>
</organism>
<dbReference type="EMBL" id="WNTK01000007">
    <property type="protein sequence ID" value="KAG9480140.1"/>
    <property type="molecule type" value="Genomic_DNA"/>
</dbReference>
<dbReference type="GO" id="GO:0005814">
    <property type="term" value="C:centriole"/>
    <property type="evidence" value="ECO:0007669"/>
    <property type="project" value="TreeGrafter"/>
</dbReference>
<dbReference type="OrthoDB" id="551053at2759"/>
<protein>
    <recommendedName>
        <fullName evidence="4">Sodium channel and clathrin linker 1</fullName>
    </recommendedName>
</protein>
<feature type="coiled-coil region" evidence="1">
    <location>
        <begin position="513"/>
        <end position="540"/>
    </location>
</feature>
<dbReference type="AlphaFoldDB" id="A0A8J6K677"/>
<keyword evidence="1" id="KW-0175">Coiled coil</keyword>
<feature type="coiled-coil region" evidence="1">
    <location>
        <begin position="460"/>
        <end position="487"/>
    </location>
</feature>
<feature type="coiled-coil region" evidence="1">
    <location>
        <begin position="606"/>
        <end position="675"/>
    </location>
</feature>